<dbReference type="InterPro" id="IPR007829">
    <property type="entry name" value="TM2"/>
</dbReference>
<evidence type="ECO:0000256" key="5">
    <source>
        <dbReference type="SAM" id="Phobius"/>
    </source>
</evidence>
<dbReference type="InterPro" id="IPR050932">
    <property type="entry name" value="TM2D1-3-like"/>
</dbReference>
<proteinExistence type="predicted"/>
<evidence type="ECO:0000256" key="2">
    <source>
        <dbReference type="ARBA" id="ARBA00022692"/>
    </source>
</evidence>
<feature type="transmembrane region" description="Helical" evidence="5">
    <location>
        <begin position="7"/>
        <end position="26"/>
    </location>
</feature>
<dbReference type="AlphaFoldDB" id="A0A846MSV4"/>
<gene>
    <name evidence="7" type="ORF">FHS56_002246</name>
</gene>
<organism evidence="7 8">
    <name type="scientific">Thermonema lapsum</name>
    <dbReference type="NCBI Taxonomy" id="28195"/>
    <lineage>
        <taxon>Bacteria</taxon>
        <taxon>Pseudomonadati</taxon>
        <taxon>Bacteroidota</taxon>
        <taxon>Cytophagia</taxon>
        <taxon>Cytophagales</taxon>
        <taxon>Thermonemataceae</taxon>
        <taxon>Thermonema</taxon>
    </lineage>
</organism>
<dbReference type="Pfam" id="PF05154">
    <property type="entry name" value="TM2"/>
    <property type="match status" value="1"/>
</dbReference>
<dbReference type="GO" id="GO:0016020">
    <property type="term" value="C:membrane"/>
    <property type="evidence" value="ECO:0007669"/>
    <property type="project" value="UniProtKB-SubCell"/>
</dbReference>
<evidence type="ECO:0000256" key="1">
    <source>
        <dbReference type="ARBA" id="ARBA00004141"/>
    </source>
</evidence>
<feature type="transmembrane region" description="Helical" evidence="5">
    <location>
        <begin position="32"/>
        <end position="54"/>
    </location>
</feature>
<comment type="caution">
    <text evidence="7">The sequence shown here is derived from an EMBL/GenBank/DDBJ whole genome shotgun (WGS) entry which is preliminary data.</text>
</comment>
<protein>
    <submittedName>
        <fullName evidence="7">TM2 domain-containing membrane protein YozV</fullName>
    </submittedName>
</protein>
<accession>A0A846MSV4</accession>
<dbReference type="EMBL" id="JAASRN010000005">
    <property type="protein sequence ID" value="NIK74714.1"/>
    <property type="molecule type" value="Genomic_DNA"/>
</dbReference>
<evidence type="ECO:0000256" key="4">
    <source>
        <dbReference type="ARBA" id="ARBA00023136"/>
    </source>
</evidence>
<evidence type="ECO:0000256" key="3">
    <source>
        <dbReference type="ARBA" id="ARBA00022989"/>
    </source>
</evidence>
<keyword evidence="8" id="KW-1185">Reference proteome</keyword>
<feature type="domain" description="TM2" evidence="6">
    <location>
        <begin position="3"/>
        <end position="51"/>
    </location>
</feature>
<dbReference type="Proteomes" id="UP000537126">
    <property type="component" value="Unassembled WGS sequence"/>
</dbReference>
<keyword evidence="2 5" id="KW-0812">Transmembrane</keyword>
<dbReference type="PANTHER" id="PTHR21016">
    <property type="entry name" value="BETA-AMYLOID BINDING PROTEIN-RELATED"/>
    <property type="match status" value="1"/>
</dbReference>
<evidence type="ECO:0000313" key="7">
    <source>
        <dbReference type="EMBL" id="NIK74714.1"/>
    </source>
</evidence>
<dbReference type="RefSeq" id="WP_166920752.1">
    <property type="nucleotide sequence ID" value="NZ_JAASRN010000005.1"/>
</dbReference>
<keyword evidence="3 5" id="KW-1133">Transmembrane helix</keyword>
<name>A0A846MSV4_9BACT</name>
<evidence type="ECO:0000313" key="8">
    <source>
        <dbReference type="Proteomes" id="UP000537126"/>
    </source>
</evidence>
<keyword evidence="4 5" id="KW-0472">Membrane</keyword>
<comment type="subcellular location">
    <subcellularLocation>
        <location evidence="1">Membrane</location>
        <topology evidence="1">Multi-pass membrane protein</topology>
    </subcellularLocation>
</comment>
<reference evidence="7 8" key="1">
    <citation type="submission" date="2020-03" db="EMBL/GenBank/DDBJ databases">
        <title>Genomic Encyclopedia of Type Strains, Phase IV (KMG-IV): sequencing the most valuable type-strain genomes for metagenomic binning, comparative biology and taxonomic classification.</title>
        <authorList>
            <person name="Goeker M."/>
        </authorList>
    </citation>
    <scope>NUCLEOTIDE SEQUENCE [LARGE SCALE GENOMIC DNA]</scope>
    <source>
        <strain evidence="7 8">DSM 5718</strain>
    </source>
</reference>
<sequence length="130" mass="14977">MEKKNKYIAAALAFFAGNFGAHRFYLNQPLWGVLYLMTCGLFGIGAIIDAIVFLTMSEKQFDLRYNSNDDYISGSPDKYKQNIAARLKRARDIQPLLVAQQLKDLEQMYEKGTINFEEFEYLKQKLLSGM</sequence>
<evidence type="ECO:0000259" key="6">
    <source>
        <dbReference type="Pfam" id="PF05154"/>
    </source>
</evidence>
<dbReference type="PANTHER" id="PTHR21016:SF25">
    <property type="entry name" value="TM2 DOMAIN-CONTAINING PROTEIN DDB_G0277895-RELATED"/>
    <property type="match status" value="1"/>
</dbReference>